<evidence type="ECO:0000256" key="4">
    <source>
        <dbReference type="ARBA" id="ARBA00005189"/>
    </source>
</evidence>
<feature type="transmembrane region" description="Helical" evidence="24">
    <location>
        <begin position="96"/>
        <end position="113"/>
    </location>
</feature>
<evidence type="ECO:0000256" key="1">
    <source>
        <dbReference type="ARBA" id="ARBA00001698"/>
    </source>
</evidence>
<evidence type="ECO:0000256" key="7">
    <source>
        <dbReference type="ARBA" id="ARBA00019373"/>
    </source>
</evidence>
<comment type="caution">
    <text evidence="25">The sequence shown here is derived from an EMBL/GenBank/DDBJ whole genome shotgun (WGS) entry which is preliminary data.</text>
</comment>
<feature type="transmembrane region" description="Helical" evidence="24">
    <location>
        <begin position="20"/>
        <end position="36"/>
    </location>
</feature>
<evidence type="ECO:0000256" key="21">
    <source>
        <dbReference type="ARBA" id="ARBA00032396"/>
    </source>
</evidence>
<evidence type="ECO:0000256" key="16">
    <source>
        <dbReference type="ARBA" id="ARBA00023209"/>
    </source>
</evidence>
<name>A0A7V5XZX4_UNCW3</name>
<keyword evidence="17" id="KW-1208">Phospholipid metabolism</keyword>
<dbReference type="GO" id="GO:0004605">
    <property type="term" value="F:phosphatidate cytidylyltransferase activity"/>
    <property type="evidence" value="ECO:0007669"/>
    <property type="project" value="UniProtKB-EC"/>
</dbReference>
<evidence type="ECO:0000256" key="22">
    <source>
        <dbReference type="ARBA" id="ARBA00032743"/>
    </source>
</evidence>
<keyword evidence="14" id="KW-0443">Lipid metabolism</keyword>
<dbReference type="EC" id="2.7.7.41" evidence="6"/>
<comment type="similarity">
    <text evidence="5">Belongs to the CDS family.</text>
</comment>
<evidence type="ECO:0000256" key="13">
    <source>
        <dbReference type="ARBA" id="ARBA00022989"/>
    </source>
</evidence>
<gene>
    <name evidence="25" type="ORF">ENV79_03115</name>
</gene>
<comment type="pathway">
    <text evidence="4">Lipid metabolism.</text>
</comment>
<evidence type="ECO:0000256" key="15">
    <source>
        <dbReference type="ARBA" id="ARBA00023136"/>
    </source>
</evidence>
<feature type="transmembrane region" description="Helical" evidence="24">
    <location>
        <begin position="120"/>
        <end position="140"/>
    </location>
</feature>
<evidence type="ECO:0000256" key="9">
    <source>
        <dbReference type="ARBA" id="ARBA00022516"/>
    </source>
</evidence>
<evidence type="ECO:0000256" key="12">
    <source>
        <dbReference type="ARBA" id="ARBA00022695"/>
    </source>
</evidence>
<sequence length="280" mass="33334">MKIIKKEKENSEEFWNLNDFLKRLIIALLFGGLLVISSFNDFFLFLYLQIFLFIAGYELLKIYRLKFYNFSWIFYFYPFLNILLLTVFYLQKNIGLALFCYFVVLTIITLLRRPISIENLVFGLFFFIYLGILPAHIFLLKNFVFKKNFSHWLFLFPFFFTWFNDTIAYIFGSLFGKHKIAKDISPNKSWEGLLFSVVFSIFFTFFYLKKFYSFPFKNLLLLGVSLSLLAFLGDLLESLIKREVKIKDSSNLLLAHGGFLDRIDSLLFTIPGFYYFLINQ</sequence>
<evidence type="ECO:0000256" key="19">
    <source>
        <dbReference type="ARBA" id="ARBA00031825"/>
    </source>
</evidence>
<evidence type="ECO:0000256" key="24">
    <source>
        <dbReference type="SAM" id="Phobius"/>
    </source>
</evidence>
<evidence type="ECO:0000256" key="8">
    <source>
        <dbReference type="ARBA" id="ARBA00022475"/>
    </source>
</evidence>
<keyword evidence="13 24" id="KW-1133">Transmembrane helix</keyword>
<evidence type="ECO:0000256" key="23">
    <source>
        <dbReference type="ARBA" id="ARBA00033406"/>
    </source>
</evidence>
<feature type="transmembrane region" description="Helical" evidence="24">
    <location>
        <begin position="152"/>
        <end position="171"/>
    </location>
</feature>
<evidence type="ECO:0000256" key="10">
    <source>
        <dbReference type="ARBA" id="ARBA00022679"/>
    </source>
</evidence>
<evidence type="ECO:0000256" key="3">
    <source>
        <dbReference type="ARBA" id="ARBA00005119"/>
    </source>
</evidence>
<evidence type="ECO:0000313" key="25">
    <source>
        <dbReference type="EMBL" id="HHR48619.1"/>
    </source>
</evidence>
<comment type="subcellular location">
    <subcellularLocation>
        <location evidence="2">Cell membrane</location>
        <topology evidence="2">Multi-pass membrane protein</topology>
    </subcellularLocation>
</comment>
<dbReference type="AlphaFoldDB" id="A0A7V5XZX4"/>
<evidence type="ECO:0000256" key="11">
    <source>
        <dbReference type="ARBA" id="ARBA00022692"/>
    </source>
</evidence>
<keyword evidence="10" id="KW-0808">Transferase</keyword>
<evidence type="ECO:0000256" key="5">
    <source>
        <dbReference type="ARBA" id="ARBA00010185"/>
    </source>
</evidence>
<evidence type="ECO:0000256" key="20">
    <source>
        <dbReference type="ARBA" id="ARBA00032253"/>
    </source>
</evidence>
<dbReference type="GO" id="GO:0005886">
    <property type="term" value="C:plasma membrane"/>
    <property type="evidence" value="ECO:0007669"/>
    <property type="project" value="UniProtKB-SubCell"/>
</dbReference>
<dbReference type="GO" id="GO:0016024">
    <property type="term" value="P:CDP-diacylglycerol biosynthetic process"/>
    <property type="evidence" value="ECO:0007669"/>
    <property type="project" value="TreeGrafter"/>
</dbReference>
<keyword evidence="16" id="KW-0594">Phospholipid biosynthesis</keyword>
<comment type="pathway">
    <text evidence="3">Phospholipid metabolism; CDP-diacylglycerol biosynthesis; CDP-diacylglycerol from sn-glycerol 3-phosphate: step 3/3.</text>
</comment>
<comment type="catalytic activity">
    <reaction evidence="1">
        <text>a 1,2-diacyl-sn-glycero-3-phosphate + CTP + H(+) = a CDP-1,2-diacyl-sn-glycerol + diphosphate</text>
        <dbReference type="Rhea" id="RHEA:16229"/>
        <dbReference type="ChEBI" id="CHEBI:15378"/>
        <dbReference type="ChEBI" id="CHEBI:33019"/>
        <dbReference type="ChEBI" id="CHEBI:37563"/>
        <dbReference type="ChEBI" id="CHEBI:58332"/>
        <dbReference type="ChEBI" id="CHEBI:58608"/>
        <dbReference type="EC" id="2.7.7.41"/>
    </reaction>
</comment>
<dbReference type="PANTHER" id="PTHR46382">
    <property type="entry name" value="PHOSPHATIDATE CYTIDYLYLTRANSFERASE"/>
    <property type="match status" value="1"/>
</dbReference>
<evidence type="ECO:0000256" key="2">
    <source>
        <dbReference type="ARBA" id="ARBA00004651"/>
    </source>
</evidence>
<evidence type="ECO:0000256" key="17">
    <source>
        <dbReference type="ARBA" id="ARBA00023264"/>
    </source>
</evidence>
<protein>
    <recommendedName>
        <fullName evidence="7">Phosphatidate cytidylyltransferase</fullName>
        <ecNumber evidence="6">2.7.7.41</ecNumber>
    </recommendedName>
    <alternativeName>
        <fullName evidence="20">CDP-DAG synthase</fullName>
    </alternativeName>
    <alternativeName>
        <fullName evidence="22">CDP-DG synthase</fullName>
    </alternativeName>
    <alternativeName>
        <fullName evidence="18">CDP-diacylglycerol synthase</fullName>
    </alternativeName>
    <alternativeName>
        <fullName evidence="21">CDP-diglyceride pyrophosphorylase</fullName>
    </alternativeName>
    <alternativeName>
        <fullName evidence="23">CDP-diglyceride synthase</fullName>
    </alternativeName>
    <alternativeName>
        <fullName evidence="19">CTP:phosphatidate cytidylyltransferase</fullName>
    </alternativeName>
</protein>
<keyword evidence="15 24" id="KW-0472">Membrane</keyword>
<keyword evidence="8" id="KW-1003">Cell membrane</keyword>
<keyword evidence="12" id="KW-0548">Nucleotidyltransferase</keyword>
<feature type="transmembrane region" description="Helical" evidence="24">
    <location>
        <begin position="192"/>
        <end position="208"/>
    </location>
</feature>
<keyword evidence="9" id="KW-0444">Lipid biosynthesis</keyword>
<accession>A0A7V5XZX4</accession>
<dbReference type="PANTHER" id="PTHR46382:SF1">
    <property type="entry name" value="PHOSPHATIDATE CYTIDYLYLTRANSFERASE"/>
    <property type="match status" value="1"/>
</dbReference>
<dbReference type="EMBL" id="DTHS01000020">
    <property type="protein sequence ID" value="HHR48619.1"/>
    <property type="molecule type" value="Genomic_DNA"/>
</dbReference>
<keyword evidence="11 24" id="KW-0812">Transmembrane</keyword>
<organism evidence="25">
    <name type="scientific">candidate division WOR-3 bacterium</name>
    <dbReference type="NCBI Taxonomy" id="2052148"/>
    <lineage>
        <taxon>Bacteria</taxon>
        <taxon>Bacteria division WOR-3</taxon>
    </lineage>
</organism>
<dbReference type="Pfam" id="PF01148">
    <property type="entry name" value="CTP_transf_1"/>
    <property type="match status" value="1"/>
</dbReference>
<reference evidence="25" key="1">
    <citation type="journal article" date="2020" name="mSystems">
        <title>Genome- and Community-Level Interaction Insights into Carbon Utilization and Element Cycling Functions of Hydrothermarchaeota in Hydrothermal Sediment.</title>
        <authorList>
            <person name="Zhou Z."/>
            <person name="Liu Y."/>
            <person name="Xu W."/>
            <person name="Pan J."/>
            <person name="Luo Z.H."/>
            <person name="Li M."/>
        </authorList>
    </citation>
    <scope>NUCLEOTIDE SEQUENCE [LARGE SCALE GENOMIC DNA]</scope>
    <source>
        <strain evidence="25">SpSt-791</strain>
    </source>
</reference>
<evidence type="ECO:0000256" key="18">
    <source>
        <dbReference type="ARBA" id="ARBA00029893"/>
    </source>
</evidence>
<feature type="transmembrane region" description="Helical" evidence="24">
    <location>
        <begin position="72"/>
        <end position="90"/>
    </location>
</feature>
<feature type="transmembrane region" description="Helical" evidence="24">
    <location>
        <begin position="220"/>
        <end position="240"/>
    </location>
</feature>
<proteinExistence type="inferred from homology"/>
<feature type="transmembrane region" description="Helical" evidence="24">
    <location>
        <begin position="42"/>
        <end position="60"/>
    </location>
</feature>
<evidence type="ECO:0000256" key="14">
    <source>
        <dbReference type="ARBA" id="ARBA00023098"/>
    </source>
</evidence>
<evidence type="ECO:0000256" key="6">
    <source>
        <dbReference type="ARBA" id="ARBA00012487"/>
    </source>
</evidence>